<gene>
    <name evidence="4" type="ORF">FHU40_002702</name>
</gene>
<dbReference type="InterPro" id="IPR016163">
    <property type="entry name" value="Ald_DH_C"/>
</dbReference>
<evidence type="ECO:0000256" key="2">
    <source>
        <dbReference type="ARBA" id="ARBA00023002"/>
    </source>
</evidence>
<sequence>MSTPAAADIARLFGPAVLDVRDDVPVIGSLISGAGVGAEQEMPARVGPASGSTLFTGGDATDAPVDRAVAAARRAFDTGAWGRTTGRDRARVLATAARLIEERTEELAWLLLSETGKPIREARGEVAATVNAFEYFSGLARDINGRTVRDIGTDVFAFTLREPAGVAGLIVPWNFPLGILGQKLPPALAAGCSVVMKPSPLTPLTSLAVAQILLEAGLEPDALSVLVAEGAAGASLVSHLHTDVISFTGSTTTGRHIAAGAGRNRLKRVALEAGGKTPVIVTRNADLDLTVEGLLFASFFNQGQVCVAGSRILADAAITDELAGRLAERTAQIRLGDPADAGTEMGPLVSRQHFDGVLAAVDKATAEGATLVAGGTQATVEGTAAAPFLAPTVLFTEADDNYSVREELFGPVTTIQPYADLADVTTRANAQQFGLAASVWTHDIDEALDLTFALNTGTVWVNGSTDAFPEVPLGGRRDSGYGAEFGREGMEFFTENKTVQIRRGTRAPWYGGDR</sequence>
<feature type="domain" description="Aldehyde dehydrogenase" evidence="3">
    <location>
        <begin position="43"/>
        <end position="499"/>
    </location>
</feature>
<keyword evidence="2" id="KW-0560">Oxidoreductase</keyword>
<dbReference type="SUPFAM" id="SSF53720">
    <property type="entry name" value="ALDH-like"/>
    <property type="match status" value="1"/>
</dbReference>
<reference evidence="4 5" key="1">
    <citation type="submission" date="2020-08" db="EMBL/GenBank/DDBJ databases">
        <title>Sequencing the genomes of 1000 actinobacteria strains.</title>
        <authorList>
            <person name="Klenk H.-P."/>
        </authorList>
    </citation>
    <scope>NUCLEOTIDE SEQUENCE [LARGE SCALE GENOMIC DNA]</scope>
    <source>
        <strain evidence="4 5">DSM 105498</strain>
    </source>
</reference>
<evidence type="ECO:0000313" key="4">
    <source>
        <dbReference type="EMBL" id="MBB3042884.1"/>
    </source>
</evidence>
<dbReference type="PROSITE" id="PS00070">
    <property type="entry name" value="ALDEHYDE_DEHYDR_CYS"/>
    <property type="match status" value="1"/>
</dbReference>
<organism evidence="4 5">
    <name type="scientific">Nocardioides soli</name>
    <dbReference type="NCBI Taxonomy" id="1036020"/>
    <lineage>
        <taxon>Bacteria</taxon>
        <taxon>Bacillati</taxon>
        <taxon>Actinomycetota</taxon>
        <taxon>Actinomycetes</taxon>
        <taxon>Propionibacteriales</taxon>
        <taxon>Nocardioidaceae</taxon>
        <taxon>Nocardioides</taxon>
    </lineage>
</organism>
<comment type="caution">
    <text evidence="4">The sequence shown here is derived from an EMBL/GenBank/DDBJ whole genome shotgun (WGS) entry which is preliminary data.</text>
</comment>
<dbReference type="Pfam" id="PF00171">
    <property type="entry name" value="Aldedh"/>
    <property type="match status" value="1"/>
</dbReference>
<evidence type="ECO:0000313" key="5">
    <source>
        <dbReference type="Proteomes" id="UP000589626"/>
    </source>
</evidence>
<dbReference type="Gene3D" id="3.40.309.10">
    <property type="entry name" value="Aldehyde Dehydrogenase, Chain A, domain 2"/>
    <property type="match status" value="1"/>
</dbReference>
<dbReference type="EMBL" id="JACHWR010000002">
    <property type="protein sequence ID" value="MBB3042884.1"/>
    <property type="molecule type" value="Genomic_DNA"/>
</dbReference>
<comment type="similarity">
    <text evidence="1">Belongs to the aldehyde dehydrogenase family.</text>
</comment>
<dbReference type="GO" id="GO:0016620">
    <property type="term" value="F:oxidoreductase activity, acting on the aldehyde or oxo group of donors, NAD or NADP as acceptor"/>
    <property type="evidence" value="ECO:0007669"/>
    <property type="project" value="InterPro"/>
</dbReference>
<protein>
    <submittedName>
        <fullName evidence="4">Acyl-CoA reductase-like NAD-dependent aldehyde dehydrogenase</fullName>
    </submittedName>
</protein>
<dbReference type="Gene3D" id="3.40.605.10">
    <property type="entry name" value="Aldehyde Dehydrogenase, Chain A, domain 1"/>
    <property type="match status" value="1"/>
</dbReference>
<proteinExistence type="inferred from homology"/>
<name>A0A7W4VWY5_9ACTN</name>
<dbReference type="PANTHER" id="PTHR11699">
    <property type="entry name" value="ALDEHYDE DEHYDROGENASE-RELATED"/>
    <property type="match status" value="1"/>
</dbReference>
<keyword evidence="5" id="KW-1185">Reference proteome</keyword>
<dbReference type="InterPro" id="IPR015590">
    <property type="entry name" value="Aldehyde_DH_dom"/>
</dbReference>
<accession>A0A7W4VWY5</accession>
<dbReference type="CDD" id="cd07078">
    <property type="entry name" value="ALDH"/>
    <property type="match status" value="1"/>
</dbReference>
<evidence type="ECO:0000259" key="3">
    <source>
        <dbReference type="Pfam" id="PF00171"/>
    </source>
</evidence>
<dbReference type="Proteomes" id="UP000589626">
    <property type="component" value="Unassembled WGS sequence"/>
</dbReference>
<evidence type="ECO:0000256" key="1">
    <source>
        <dbReference type="ARBA" id="ARBA00009986"/>
    </source>
</evidence>
<dbReference type="RefSeq" id="WP_183592801.1">
    <property type="nucleotide sequence ID" value="NZ_JACHWR010000002.1"/>
</dbReference>
<dbReference type="FunFam" id="3.40.605.10:FF:000007">
    <property type="entry name" value="NAD/NADP-dependent betaine aldehyde dehydrogenase"/>
    <property type="match status" value="1"/>
</dbReference>
<dbReference type="InterPro" id="IPR016160">
    <property type="entry name" value="Ald_DH_CS_CYS"/>
</dbReference>
<dbReference type="InterPro" id="IPR016162">
    <property type="entry name" value="Ald_DH_N"/>
</dbReference>
<dbReference type="AlphaFoldDB" id="A0A7W4VWY5"/>
<dbReference type="InterPro" id="IPR016161">
    <property type="entry name" value="Ald_DH/histidinol_DH"/>
</dbReference>